<organism evidence="1 2">
    <name type="scientific">Rhizophagus irregularis (strain DAOM 197198w)</name>
    <name type="common">Glomus intraradices</name>
    <dbReference type="NCBI Taxonomy" id="1432141"/>
    <lineage>
        <taxon>Eukaryota</taxon>
        <taxon>Fungi</taxon>
        <taxon>Fungi incertae sedis</taxon>
        <taxon>Mucoromycota</taxon>
        <taxon>Glomeromycotina</taxon>
        <taxon>Glomeromycetes</taxon>
        <taxon>Glomerales</taxon>
        <taxon>Glomeraceae</taxon>
        <taxon>Rhizophagus</taxon>
    </lineage>
</organism>
<proteinExistence type="predicted"/>
<evidence type="ECO:0000313" key="1">
    <source>
        <dbReference type="EMBL" id="EXX62678.1"/>
    </source>
</evidence>
<name>A0A015M786_RHIIW</name>
<dbReference type="AlphaFoldDB" id="A0A015M786"/>
<dbReference type="PANTHER" id="PTHR33266:SF1">
    <property type="entry name" value="F-BOX DOMAIN-CONTAINING PROTEIN"/>
    <property type="match status" value="1"/>
</dbReference>
<dbReference type="OrthoDB" id="2432692at2759"/>
<dbReference type="PANTHER" id="PTHR33266">
    <property type="entry name" value="CHROMOSOME 15, WHOLE GENOME SHOTGUN SEQUENCE"/>
    <property type="match status" value="1"/>
</dbReference>
<sequence>MSTKSPIILKKHTIWYKFEDRHPSSLRQLPGSDFTSLCQAIKQNSGLSEPADSLILRVKQAEPDSAFITLNDDYFRNQLNSSFKHLVEKFGIKTYNPIIVTLLDSKAADEKIRELEEQIANLQMAQGTIRSPGSWSVSSSTESVQAPPRIWVRMRGEDQAISFSPTHLNDIYIVDDLKEVIKDKLELDVPKNRIIIYKGETNLKGDIFITGLYNQIDEALEIVIKEVETMKMVVTADNKEFYFENAPRTGSPEEIIKFINSIPSLKPLIVDCTVLGDDYYQLSEQHIKFAQKSGGCLKIILSKPGVIDTGFETHRITLEEAFSYQFKDPHGMKKNFMNYLNEKHKAWKRNINNYVPYSTIFQSSGYGKSRLIKETAKTIPTIYICLRDPRSTGYPPRTSVGADLFERVLGDLKEEEEWKFLYVLQNAILCFKEELKNSTSEELWNNQMDASFCERIWTDIQKKSETWRNISFDAINSSNNLISDDNTDDVHLLFCIDEARTLLSQDNYKKISLFRFFRRALRHITWNGLFVMFLDTLSRISNFAPPKSADPSGRDDSNLPLKLFYPYFRLTTMDILKSDDNEYNEHNEYFNLAKFGRPLYFSYLQSCKDNTQAIGKLKNLLSRKLLGGANSFKESQQEISSLAILSSVIGIDMSPQSRLTSELVASHMATCLALSEDRERLIIAYPSEPLLSEVALEFMSDSTLPEILKQFNSSLKKGLVEPGPRGEIVSRIILAVVAHNLKKKGSVNSVKDFLTELYHEDSTPDLTNFSDDFIDGSVAFTHFNAVSYVPERKDLENFYKRRCAFIMKRNHPGADICIPVRMKTGEKYSVIIIQIKNISTSKTDQKYPASAQSMLNCDYVFEGTDLKNHTEPCLCLYWQLGYKQHYQESHSSRSTRSGNLETKNLYWVTFGLTHYKIEDNIADILRDMLTSYVSPFDSEWIVNNEEGDNWDDNELKIMHPLRYEKYKEEEENQEKEEIE</sequence>
<accession>A0A015M786</accession>
<reference evidence="1 2" key="1">
    <citation type="submission" date="2014-02" db="EMBL/GenBank/DDBJ databases">
        <title>Single nucleus genome sequencing reveals high similarity among nuclei of an endomycorrhizal fungus.</title>
        <authorList>
            <person name="Lin K."/>
            <person name="Geurts R."/>
            <person name="Zhang Z."/>
            <person name="Limpens E."/>
            <person name="Saunders D.G."/>
            <person name="Mu D."/>
            <person name="Pang E."/>
            <person name="Cao H."/>
            <person name="Cha H."/>
            <person name="Lin T."/>
            <person name="Zhou Q."/>
            <person name="Shang Y."/>
            <person name="Li Y."/>
            <person name="Ivanov S."/>
            <person name="Sharma T."/>
            <person name="Velzen R.V."/>
            <person name="Ruijter N.D."/>
            <person name="Aanen D.K."/>
            <person name="Win J."/>
            <person name="Kamoun S."/>
            <person name="Bisseling T."/>
            <person name="Huang S."/>
        </authorList>
    </citation>
    <scope>NUCLEOTIDE SEQUENCE [LARGE SCALE GENOMIC DNA]</scope>
    <source>
        <strain evidence="2">DAOM197198w</strain>
    </source>
</reference>
<evidence type="ECO:0008006" key="3">
    <source>
        <dbReference type="Google" id="ProtNLM"/>
    </source>
</evidence>
<gene>
    <name evidence="1" type="ORF">RirG_159510</name>
</gene>
<dbReference type="EMBL" id="JEMT01024612">
    <property type="protein sequence ID" value="EXX62678.1"/>
    <property type="molecule type" value="Genomic_DNA"/>
</dbReference>
<evidence type="ECO:0000313" key="2">
    <source>
        <dbReference type="Proteomes" id="UP000022910"/>
    </source>
</evidence>
<keyword evidence="2" id="KW-1185">Reference proteome</keyword>
<comment type="caution">
    <text evidence="1">The sequence shown here is derived from an EMBL/GenBank/DDBJ whole genome shotgun (WGS) entry which is preliminary data.</text>
</comment>
<dbReference type="HOGENOM" id="CLU_016667_0_0_1"/>
<protein>
    <recommendedName>
        <fullName evidence="3">Crinkler family protein</fullName>
    </recommendedName>
</protein>
<dbReference type="STRING" id="1432141.A0A015M786"/>
<dbReference type="Proteomes" id="UP000022910">
    <property type="component" value="Unassembled WGS sequence"/>
</dbReference>